<protein>
    <submittedName>
        <fullName evidence="2">Uncharacterized protein</fullName>
    </submittedName>
</protein>
<dbReference type="OMA" id="RVRRDCM"/>
<name>N1PML7_DOTSN</name>
<evidence type="ECO:0000256" key="1">
    <source>
        <dbReference type="SAM" id="MobiDB-lite"/>
    </source>
</evidence>
<dbReference type="AlphaFoldDB" id="N1PML7"/>
<dbReference type="EMBL" id="KB446541">
    <property type="protein sequence ID" value="EME42755.1"/>
    <property type="molecule type" value="Genomic_DNA"/>
</dbReference>
<dbReference type="OrthoDB" id="3865732at2759"/>
<reference evidence="2 3" key="2">
    <citation type="journal article" date="2012" name="PLoS Pathog.">
        <title>Diverse lifestyles and strategies of plant pathogenesis encoded in the genomes of eighteen Dothideomycetes fungi.</title>
        <authorList>
            <person name="Ohm R.A."/>
            <person name="Feau N."/>
            <person name="Henrissat B."/>
            <person name="Schoch C.L."/>
            <person name="Horwitz B.A."/>
            <person name="Barry K.W."/>
            <person name="Condon B.J."/>
            <person name="Copeland A.C."/>
            <person name="Dhillon B."/>
            <person name="Glaser F."/>
            <person name="Hesse C.N."/>
            <person name="Kosti I."/>
            <person name="LaButti K."/>
            <person name="Lindquist E.A."/>
            <person name="Lucas S."/>
            <person name="Salamov A.A."/>
            <person name="Bradshaw R.E."/>
            <person name="Ciuffetti L."/>
            <person name="Hamelin R.C."/>
            <person name="Kema G.H.J."/>
            <person name="Lawrence C."/>
            <person name="Scott J.A."/>
            <person name="Spatafora J.W."/>
            <person name="Turgeon B.G."/>
            <person name="de Wit P.J.G.M."/>
            <person name="Zhong S."/>
            <person name="Goodwin S.B."/>
            <person name="Grigoriev I.V."/>
        </authorList>
    </citation>
    <scope>NUCLEOTIDE SEQUENCE [LARGE SCALE GENOMIC DNA]</scope>
    <source>
        <strain evidence="3">NZE10 / CBS 128990</strain>
    </source>
</reference>
<gene>
    <name evidence="2" type="ORF">DOTSEDRAFT_26306</name>
</gene>
<evidence type="ECO:0000313" key="3">
    <source>
        <dbReference type="Proteomes" id="UP000016933"/>
    </source>
</evidence>
<feature type="region of interest" description="Disordered" evidence="1">
    <location>
        <begin position="270"/>
        <end position="292"/>
    </location>
</feature>
<dbReference type="eggNOG" id="ENOG502RM77">
    <property type="taxonomic scope" value="Eukaryota"/>
</dbReference>
<dbReference type="Proteomes" id="UP000016933">
    <property type="component" value="Unassembled WGS sequence"/>
</dbReference>
<feature type="compositionally biased region" description="Basic and acidic residues" evidence="1">
    <location>
        <begin position="278"/>
        <end position="292"/>
    </location>
</feature>
<feature type="compositionally biased region" description="Polar residues" evidence="1">
    <location>
        <begin position="33"/>
        <end position="47"/>
    </location>
</feature>
<reference evidence="3" key="1">
    <citation type="journal article" date="2012" name="PLoS Genet.">
        <title>The genomes of the fungal plant pathogens Cladosporium fulvum and Dothistroma septosporum reveal adaptation to different hosts and lifestyles but also signatures of common ancestry.</title>
        <authorList>
            <person name="de Wit P.J.G.M."/>
            <person name="van der Burgt A."/>
            <person name="Oekmen B."/>
            <person name="Stergiopoulos I."/>
            <person name="Abd-Elsalam K.A."/>
            <person name="Aerts A.L."/>
            <person name="Bahkali A.H."/>
            <person name="Beenen H.G."/>
            <person name="Chettri P."/>
            <person name="Cox M.P."/>
            <person name="Datema E."/>
            <person name="de Vries R.P."/>
            <person name="Dhillon B."/>
            <person name="Ganley A.R."/>
            <person name="Griffiths S.A."/>
            <person name="Guo Y."/>
            <person name="Hamelin R.C."/>
            <person name="Henrissat B."/>
            <person name="Kabir M.S."/>
            <person name="Jashni M.K."/>
            <person name="Kema G."/>
            <person name="Klaubauf S."/>
            <person name="Lapidus A."/>
            <person name="Levasseur A."/>
            <person name="Lindquist E."/>
            <person name="Mehrabi R."/>
            <person name="Ohm R.A."/>
            <person name="Owen T.J."/>
            <person name="Salamov A."/>
            <person name="Schwelm A."/>
            <person name="Schijlen E."/>
            <person name="Sun H."/>
            <person name="van den Burg H.A."/>
            <person name="van Ham R.C.H.J."/>
            <person name="Zhang S."/>
            <person name="Goodwin S.B."/>
            <person name="Grigoriev I.V."/>
            <person name="Collemare J."/>
            <person name="Bradshaw R.E."/>
        </authorList>
    </citation>
    <scope>NUCLEOTIDE SEQUENCE [LARGE SCALE GENOMIC DNA]</scope>
    <source>
        <strain evidence="3">NZE10 / CBS 128990</strain>
    </source>
</reference>
<feature type="region of interest" description="Disordered" evidence="1">
    <location>
        <begin position="16"/>
        <end position="47"/>
    </location>
</feature>
<sequence>MFTSWGANFPMYEPRDAVQWQRPSHTSRKHKATSQQGTDGNCTSTGAEQEQWGNAYYSPRQNQGDYMHDYYSTKSSSPHQSHHPGPYRPNDTFYEQRLSFEQASVALYDALEAASKSCQTLETSFATHTRGVKPWLPPKDVDSLWTIYLNWDGRPVERIADADETLSKSDLDMTTYRDIHKRLLRALSAIFTCAETPAKLGPNIDTTNGYASPSWQILRTTTRKLRISLEAIEELLGMVRVRRDCMPSLVHEILAAMQLLESIRPLWDTPAKQSSTQSKEEPYNDPRRNRKI</sequence>
<evidence type="ECO:0000313" key="2">
    <source>
        <dbReference type="EMBL" id="EME42755.1"/>
    </source>
</evidence>
<organism evidence="2 3">
    <name type="scientific">Dothistroma septosporum (strain NZE10 / CBS 128990)</name>
    <name type="common">Red band needle blight fungus</name>
    <name type="synonym">Mycosphaerella pini</name>
    <dbReference type="NCBI Taxonomy" id="675120"/>
    <lineage>
        <taxon>Eukaryota</taxon>
        <taxon>Fungi</taxon>
        <taxon>Dikarya</taxon>
        <taxon>Ascomycota</taxon>
        <taxon>Pezizomycotina</taxon>
        <taxon>Dothideomycetes</taxon>
        <taxon>Dothideomycetidae</taxon>
        <taxon>Mycosphaerellales</taxon>
        <taxon>Mycosphaerellaceae</taxon>
        <taxon>Dothistroma</taxon>
    </lineage>
</organism>
<feature type="region of interest" description="Disordered" evidence="1">
    <location>
        <begin position="67"/>
        <end position="92"/>
    </location>
</feature>
<dbReference type="HOGENOM" id="CLU_953237_0_0_1"/>
<feature type="compositionally biased region" description="Low complexity" evidence="1">
    <location>
        <begin position="70"/>
        <end position="79"/>
    </location>
</feature>
<accession>N1PML7</accession>
<proteinExistence type="predicted"/>
<keyword evidence="3" id="KW-1185">Reference proteome</keyword>